<reference evidence="1" key="1">
    <citation type="submission" date="2016-09" db="EMBL/GenBank/DDBJ databases">
        <authorList>
            <person name="Capua I."/>
            <person name="De Benedictis P."/>
            <person name="Joannis T."/>
            <person name="Lombin L.H."/>
            <person name="Cattoli G."/>
        </authorList>
    </citation>
    <scope>NUCLEOTIDE SEQUENCE</scope>
    <source>
        <strain evidence="1">B9</strain>
    </source>
</reference>
<dbReference type="EMBL" id="FMSH01000510">
    <property type="protein sequence ID" value="SCU99767.1"/>
    <property type="molecule type" value="Genomic_DNA"/>
</dbReference>
<protein>
    <submittedName>
        <fullName evidence="1">Uncharacterized protein</fullName>
    </submittedName>
</protein>
<sequence length="25" mass="2537">MQRIGFDLLPVGTKGAAAGSALFDT</sequence>
<gene>
    <name evidence="1" type="ORF">CNECB9_620046</name>
</gene>
<organism evidence="1">
    <name type="scientific">Cupriavidus necator</name>
    <name type="common">Alcaligenes eutrophus</name>
    <name type="synonym">Ralstonia eutropha</name>
    <dbReference type="NCBI Taxonomy" id="106590"/>
    <lineage>
        <taxon>Bacteria</taxon>
        <taxon>Pseudomonadati</taxon>
        <taxon>Pseudomonadota</taxon>
        <taxon>Betaproteobacteria</taxon>
        <taxon>Burkholderiales</taxon>
        <taxon>Burkholderiaceae</taxon>
        <taxon>Cupriavidus</taxon>
    </lineage>
</organism>
<accession>A0A1K0JYU8</accession>
<name>A0A1K0JYU8_CUPNE</name>
<dbReference type="AlphaFoldDB" id="A0A1K0JYU8"/>
<proteinExistence type="predicted"/>
<evidence type="ECO:0000313" key="1">
    <source>
        <dbReference type="EMBL" id="SCU99767.1"/>
    </source>
</evidence>